<gene>
    <name evidence="2" type="ORF">H4O18_12710</name>
</gene>
<name>A0ABR7QNV2_9FLAO</name>
<evidence type="ECO:0000313" key="3">
    <source>
        <dbReference type="Proteomes" id="UP000618952"/>
    </source>
</evidence>
<reference evidence="2 3" key="1">
    <citation type="submission" date="2020-08" db="EMBL/GenBank/DDBJ databases">
        <title>Arenibacter gaetbuli sp. nov., isolated from a sand dune.</title>
        <authorList>
            <person name="Park S."/>
            <person name="Yoon J.-H."/>
        </authorList>
    </citation>
    <scope>NUCLEOTIDE SEQUENCE [LARGE SCALE GENOMIC DNA]</scope>
    <source>
        <strain evidence="2 3">BSSL-BM3</strain>
    </source>
</reference>
<proteinExistence type="predicted"/>
<keyword evidence="1" id="KW-1133">Transmembrane helix</keyword>
<keyword evidence="1" id="KW-0472">Membrane</keyword>
<evidence type="ECO:0000313" key="2">
    <source>
        <dbReference type="EMBL" id="MBC8768856.1"/>
    </source>
</evidence>
<evidence type="ECO:0000256" key="1">
    <source>
        <dbReference type="SAM" id="Phobius"/>
    </source>
</evidence>
<protein>
    <submittedName>
        <fullName evidence="2">Uncharacterized protein</fullName>
    </submittedName>
</protein>
<keyword evidence="1" id="KW-0812">Transmembrane</keyword>
<dbReference type="Proteomes" id="UP000618952">
    <property type="component" value="Unassembled WGS sequence"/>
</dbReference>
<accession>A0ABR7QNV2</accession>
<feature type="transmembrane region" description="Helical" evidence="1">
    <location>
        <begin position="77"/>
        <end position="96"/>
    </location>
</feature>
<comment type="caution">
    <text evidence="2">The sequence shown here is derived from an EMBL/GenBank/DDBJ whole genome shotgun (WGS) entry which is preliminary data.</text>
</comment>
<sequence>MNKIDKNNSFKVPDGYFDTLSANIMDKISKEETTMSPKEGFKVPEGYFDNLNTQILQKLENSPVETKVIPLKSYKKHFYAVASVAAVLLLFVVIQFNSNTTLSYSDLANSDIEQYFEFNDLELSSYDLAEILPINDMDLNDILENRLDNDNIIDYLDTHIEDFEDLNLHNDD</sequence>
<dbReference type="EMBL" id="JACLHY010000012">
    <property type="protein sequence ID" value="MBC8768856.1"/>
    <property type="molecule type" value="Genomic_DNA"/>
</dbReference>
<organism evidence="2 3">
    <name type="scientific">Arenibacter arenosicollis</name>
    <dbReference type="NCBI Taxonomy" id="2762274"/>
    <lineage>
        <taxon>Bacteria</taxon>
        <taxon>Pseudomonadati</taxon>
        <taxon>Bacteroidota</taxon>
        <taxon>Flavobacteriia</taxon>
        <taxon>Flavobacteriales</taxon>
        <taxon>Flavobacteriaceae</taxon>
        <taxon>Arenibacter</taxon>
    </lineage>
</organism>
<keyword evidence="3" id="KW-1185">Reference proteome</keyword>
<dbReference type="RefSeq" id="WP_187585150.1">
    <property type="nucleotide sequence ID" value="NZ_JACLHY010000012.1"/>
</dbReference>